<reference evidence="1 2" key="1">
    <citation type="journal article" date="2016" name="Genome Biol. Evol.">
        <title>Divergent and convergent evolution of fungal pathogenicity.</title>
        <authorList>
            <person name="Shang Y."/>
            <person name="Xiao G."/>
            <person name="Zheng P."/>
            <person name="Cen K."/>
            <person name="Zhan S."/>
            <person name="Wang C."/>
        </authorList>
    </citation>
    <scope>NUCLEOTIDE SEQUENCE [LARGE SCALE GENOMIC DNA]</scope>
    <source>
        <strain evidence="1 2">RCEF 264</strain>
    </source>
</reference>
<sequence length="101" mass="10750">MGVCCVLLCAFDVGQPDRDDTGRLAALCPGAQSRRAEHVGSGAPSAQPARARYLVSACRLGRRGQCRLRRGAVRAAVPGNELLDGHGTQPLVPRRRSLCWG</sequence>
<dbReference type="AlphaFoldDB" id="A0A167WTE8"/>
<comment type="caution">
    <text evidence="1">The sequence shown here is derived from an EMBL/GenBank/DDBJ whole genome shotgun (WGS) entry which is preliminary data.</text>
</comment>
<protein>
    <submittedName>
        <fullName evidence="1">Uncharacterized protein</fullName>
    </submittedName>
</protein>
<organism evidence="1 2">
    <name type="scientific">Niveomyces insectorum RCEF 264</name>
    <dbReference type="NCBI Taxonomy" id="1081102"/>
    <lineage>
        <taxon>Eukaryota</taxon>
        <taxon>Fungi</taxon>
        <taxon>Dikarya</taxon>
        <taxon>Ascomycota</taxon>
        <taxon>Pezizomycotina</taxon>
        <taxon>Sordariomycetes</taxon>
        <taxon>Hypocreomycetidae</taxon>
        <taxon>Hypocreales</taxon>
        <taxon>Cordycipitaceae</taxon>
        <taxon>Niveomyces</taxon>
    </lineage>
</organism>
<gene>
    <name evidence="1" type="ORF">SPI_02824</name>
</gene>
<proteinExistence type="predicted"/>
<dbReference type="Proteomes" id="UP000076874">
    <property type="component" value="Unassembled WGS sequence"/>
</dbReference>
<evidence type="ECO:0000313" key="2">
    <source>
        <dbReference type="Proteomes" id="UP000076874"/>
    </source>
</evidence>
<accession>A0A167WTE8</accession>
<name>A0A167WTE8_9HYPO</name>
<keyword evidence="2" id="KW-1185">Reference proteome</keyword>
<evidence type="ECO:0000313" key="1">
    <source>
        <dbReference type="EMBL" id="OAA64177.1"/>
    </source>
</evidence>
<dbReference type="EMBL" id="AZHD01000004">
    <property type="protein sequence ID" value="OAA64177.1"/>
    <property type="molecule type" value="Genomic_DNA"/>
</dbReference>